<evidence type="ECO:0000256" key="12">
    <source>
        <dbReference type="PROSITE-ProRule" id="PRU01360"/>
    </source>
</evidence>
<sequence length="828" mass="88873">MSKTTLRFRSPSHASAASAAKIARFHPAPLALAAALALAMPLAVHAQAAPSATPAGQASSLSIAAQPLGSALQALSAATGVSIGFAPALVEGKTAPAVSGMLTPQQAADRLLAGSGLMAVRQGEAMVIKATPSASDTSTLPTVTVTAQGERNATSEGSGSLAASAVSINKGDQALKDIPQSISVITRKQLDEQGISDLRDAMNAATGTMGVKGVGQGMVLSSRGFQIDAWQYDGVAIPRNHYSLGNWSAEGMAFYDRIEVLRGASGLLQGTGSPGGAVNLVRKRGQREKTVTVTARAGSWDRYGLQLDAGGPLNEDGSLRGRLVVDEARGHSFVDYVNERTRSLYAALDYDISPDTTVGFGVSQLDSKGRPFIMGLPLYADGSMTDLPRSTYTGSDWNRSNVKQTTVYADLNHRINNDWKFKVSALHVSEQNASLHQRMTGTVAAGGGDVTYDDWYTDFDLKKVAFDAFVNGRFDLAGFRNDVTVGANYSKYRSNDVYARTFTSGADIFNIDHHRPEPTLDSLLAAGGRQWKSAYDVRQKGIYGSLRTRLTEPLTAIVGARTSWYDSLYTNAVTDERQVTSTSGEITPYAGLVYALTPEWSLYGSYTSVFEPQSERTVDGKVLDPITGTNYELGIKGELMNGKLNTSLALFRYNHKNRAVNDLASGYACDGWYCSTSSGKVRSQGVEAEVSGEVARDLQAMVGYTFNTSKFLNDPTNQGQVFSTWTPKHMLRAWLSYQLPGDWNRLSVGAGVVAQSHTLSYDRSFKVAGSTITSLRLAYQATPEVSVALNVNNLFDKHYLQPGYVGYTGGIYGDPRNAMLTLKYTPKL</sequence>
<evidence type="ECO:0000256" key="5">
    <source>
        <dbReference type="ARBA" id="ARBA00022496"/>
    </source>
</evidence>
<keyword evidence="3 12" id="KW-0813">Transport</keyword>
<evidence type="ECO:0000256" key="1">
    <source>
        <dbReference type="ARBA" id="ARBA00004571"/>
    </source>
</evidence>
<evidence type="ECO:0000256" key="11">
    <source>
        <dbReference type="ARBA" id="ARBA00023237"/>
    </source>
</evidence>
<keyword evidence="5" id="KW-0410">Iron transport</keyword>
<keyword evidence="6 12" id="KW-0812">Transmembrane</keyword>
<keyword evidence="10 16" id="KW-0675">Receptor</keyword>
<dbReference type="PROSITE" id="PS52016">
    <property type="entry name" value="TONB_DEPENDENT_REC_3"/>
    <property type="match status" value="1"/>
</dbReference>
<dbReference type="Proteomes" id="UP000515240">
    <property type="component" value="Chromosome"/>
</dbReference>
<name>A0A7G5ELC7_9BURK</name>
<accession>A0A7G5ELC7</accession>
<evidence type="ECO:0000256" key="2">
    <source>
        <dbReference type="ARBA" id="ARBA00009810"/>
    </source>
</evidence>
<organism evidence="16 17">
    <name type="scientific">Comamonas piscis</name>
    <dbReference type="NCBI Taxonomy" id="1562974"/>
    <lineage>
        <taxon>Bacteria</taxon>
        <taxon>Pseudomonadati</taxon>
        <taxon>Pseudomonadota</taxon>
        <taxon>Betaproteobacteria</taxon>
        <taxon>Burkholderiales</taxon>
        <taxon>Comamonadaceae</taxon>
        <taxon>Comamonas</taxon>
    </lineage>
</organism>
<evidence type="ECO:0000256" key="14">
    <source>
        <dbReference type="SAM" id="SignalP"/>
    </source>
</evidence>
<evidence type="ECO:0000313" key="17">
    <source>
        <dbReference type="Proteomes" id="UP000515240"/>
    </source>
</evidence>
<dbReference type="PANTHER" id="PTHR32552:SF74">
    <property type="entry name" value="HYDROXAMATE SIDEROPHORE RECEPTOR FHUE"/>
    <property type="match status" value="1"/>
</dbReference>
<dbReference type="CDD" id="cd01347">
    <property type="entry name" value="ligand_gated_channel"/>
    <property type="match status" value="1"/>
</dbReference>
<dbReference type="NCBIfam" id="TIGR01783">
    <property type="entry name" value="TonB-siderophor"/>
    <property type="match status" value="1"/>
</dbReference>
<evidence type="ECO:0000256" key="4">
    <source>
        <dbReference type="ARBA" id="ARBA00022452"/>
    </source>
</evidence>
<reference evidence="16 17" key="1">
    <citation type="journal article" date="2020" name="G3 (Bethesda)">
        <title>CeMbio - The Caenorhabditis elegans Microbiome Resource.</title>
        <authorList>
            <person name="Dirksen P."/>
            <person name="Assie A."/>
            <person name="Zimmermann J."/>
            <person name="Zhang F."/>
            <person name="Tietje A.M."/>
            <person name="Marsh S.A."/>
            <person name="Felix M.A."/>
            <person name="Shapira M."/>
            <person name="Kaleta C."/>
            <person name="Schulenburg H."/>
            <person name="Samuel B."/>
        </authorList>
    </citation>
    <scope>NUCLEOTIDE SEQUENCE [LARGE SCALE GENOMIC DNA]</scope>
    <source>
        <strain evidence="16 17">BIGb0172</strain>
    </source>
</reference>
<evidence type="ECO:0000256" key="3">
    <source>
        <dbReference type="ARBA" id="ARBA00022448"/>
    </source>
</evidence>
<dbReference type="SMART" id="SM00965">
    <property type="entry name" value="STN"/>
    <property type="match status" value="1"/>
</dbReference>
<evidence type="ECO:0000313" key="16">
    <source>
        <dbReference type="EMBL" id="QMV74802.1"/>
    </source>
</evidence>
<dbReference type="RefSeq" id="WP_182324751.1">
    <property type="nucleotide sequence ID" value="NZ_CP058554.1"/>
</dbReference>
<evidence type="ECO:0000256" key="8">
    <source>
        <dbReference type="ARBA" id="ARBA00023077"/>
    </source>
</evidence>
<evidence type="ECO:0000256" key="9">
    <source>
        <dbReference type="ARBA" id="ARBA00023136"/>
    </source>
</evidence>
<keyword evidence="7" id="KW-0408">Iron</keyword>
<dbReference type="InterPro" id="IPR010105">
    <property type="entry name" value="TonB_sidphr_rcpt"/>
</dbReference>
<dbReference type="EMBL" id="CP058554">
    <property type="protein sequence ID" value="QMV74802.1"/>
    <property type="molecule type" value="Genomic_DNA"/>
</dbReference>
<feature type="domain" description="Secretin/TonB short N-terminal" evidence="15">
    <location>
        <begin position="81"/>
        <end position="131"/>
    </location>
</feature>
<keyword evidence="8 13" id="KW-0798">TonB box</keyword>
<feature type="signal peptide" evidence="14">
    <location>
        <begin position="1"/>
        <end position="48"/>
    </location>
</feature>
<keyword evidence="4 12" id="KW-1134">Transmembrane beta strand</keyword>
<dbReference type="InterPro" id="IPR000531">
    <property type="entry name" value="Beta-barrel_TonB"/>
</dbReference>
<comment type="similarity">
    <text evidence="2 12 13">Belongs to the TonB-dependent receptor family.</text>
</comment>
<dbReference type="InterPro" id="IPR039426">
    <property type="entry name" value="TonB-dep_rcpt-like"/>
</dbReference>
<dbReference type="Pfam" id="PF07715">
    <property type="entry name" value="Plug"/>
    <property type="match status" value="1"/>
</dbReference>
<keyword evidence="17" id="KW-1185">Reference proteome</keyword>
<dbReference type="Pfam" id="PF00593">
    <property type="entry name" value="TonB_dep_Rec_b-barrel"/>
    <property type="match status" value="1"/>
</dbReference>
<keyword evidence="5" id="KW-0406">Ion transport</keyword>
<keyword evidence="14" id="KW-0732">Signal</keyword>
<proteinExistence type="inferred from homology"/>
<dbReference type="KEGG" id="cpis:HS961_19255"/>
<dbReference type="GO" id="GO:0009279">
    <property type="term" value="C:cell outer membrane"/>
    <property type="evidence" value="ECO:0007669"/>
    <property type="project" value="UniProtKB-SubCell"/>
</dbReference>
<evidence type="ECO:0000256" key="13">
    <source>
        <dbReference type="RuleBase" id="RU003357"/>
    </source>
</evidence>
<dbReference type="GO" id="GO:0015891">
    <property type="term" value="P:siderophore transport"/>
    <property type="evidence" value="ECO:0007669"/>
    <property type="project" value="InterPro"/>
</dbReference>
<dbReference type="GO" id="GO:0038023">
    <property type="term" value="F:signaling receptor activity"/>
    <property type="evidence" value="ECO:0007669"/>
    <property type="project" value="InterPro"/>
</dbReference>
<dbReference type="Gene3D" id="2.40.170.20">
    <property type="entry name" value="TonB-dependent receptor, beta-barrel domain"/>
    <property type="match status" value="1"/>
</dbReference>
<evidence type="ECO:0000259" key="15">
    <source>
        <dbReference type="SMART" id="SM00965"/>
    </source>
</evidence>
<gene>
    <name evidence="16" type="ORF">HS961_19255</name>
</gene>
<protein>
    <submittedName>
        <fullName evidence="16">TonB-dependent siderophore receptor</fullName>
    </submittedName>
</protein>
<dbReference type="GO" id="GO:0015344">
    <property type="term" value="F:siderophore uptake transmembrane transporter activity"/>
    <property type="evidence" value="ECO:0007669"/>
    <property type="project" value="TreeGrafter"/>
</dbReference>
<keyword evidence="11 12" id="KW-0998">Cell outer membrane</keyword>
<dbReference type="Gene3D" id="2.170.130.10">
    <property type="entry name" value="TonB-dependent receptor, plug domain"/>
    <property type="match status" value="1"/>
</dbReference>
<dbReference type="InterPro" id="IPR036942">
    <property type="entry name" value="Beta-barrel_TonB_sf"/>
</dbReference>
<dbReference type="SUPFAM" id="SSF56935">
    <property type="entry name" value="Porins"/>
    <property type="match status" value="1"/>
</dbReference>
<dbReference type="InterPro" id="IPR012910">
    <property type="entry name" value="Plug_dom"/>
</dbReference>
<dbReference type="InterPro" id="IPR037066">
    <property type="entry name" value="Plug_dom_sf"/>
</dbReference>
<feature type="chain" id="PRO_5028939282" evidence="14">
    <location>
        <begin position="49"/>
        <end position="828"/>
    </location>
</feature>
<comment type="subcellular location">
    <subcellularLocation>
        <location evidence="1 12">Cell outer membrane</location>
        <topology evidence="1 12">Multi-pass membrane protein</topology>
    </subcellularLocation>
</comment>
<dbReference type="PANTHER" id="PTHR32552">
    <property type="entry name" value="FERRICHROME IRON RECEPTOR-RELATED"/>
    <property type="match status" value="1"/>
</dbReference>
<evidence type="ECO:0000256" key="7">
    <source>
        <dbReference type="ARBA" id="ARBA00023004"/>
    </source>
</evidence>
<evidence type="ECO:0000256" key="10">
    <source>
        <dbReference type="ARBA" id="ARBA00023170"/>
    </source>
</evidence>
<dbReference type="InterPro" id="IPR011662">
    <property type="entry name" value="Secretin/TonB_short_N"/>
</dbReference>
<dbReference type="AlphaFoldDB" id="A0A7G5ELC7"/>
<evidence type="ECO:0000256" key="6">
    <source>
        <dbReference type="ARBA" id="ARBA00022692"/>
    </source>
</evidence>
<keyword evidence="9 12" id="KW-0472">Membrane</keyword>
<dbReference type="Gene3D" id="3.55.50.30">
    <property type="match status" value="1"/>
</dbReference>